<evidence type="ECO:0000313" key="12">
    <source>
        <dbReference type="Proteomes" id="UP000037939"/>
    </source>
</evidence>
<comment type="subcellular location">
    <subcellularLocation>
        <location evidence="2">Cell membrane</location>
    </subcellularLocation>
    <subcellularLocation>
        <location evidence="1">Membrane</location>
        <topology evidence="1">Multi-pass membrane protein</topology>
    </subcellularLocation>
</comment>
<keyword evidence="6 9" id="KW-0812">Transmembrane</keyword>
<dbReference type="InterPro" id="IPR017472">
    <property type="entry name" value="Undecaprenyl-P_galact_Ptfrase"/>
</dbReference>
<gene>
    <name evidence="11" type="primary">epsL</name>
    <name evidence="11" type="ORF">WG78_21450</name>
</gene>
<feature type="transmembrane region" description="Helical" evidence="9">
    <location>
        <begin position="20"/>
        <end position="40"/>
    </location>
</feature>
<evidence type="ECO:0000256" key="3">
    <source>
        <dbReference type="ARBA" id="ARBA00006464"/>
    </source>
</evidence>
<name>A0A0N0XFS2_9NEIS</name>
<evidence type="ECO:0000256" key="5">
    <source>
        <dbReference type="ARBA" id="ARBA00022679"/>
    </source>
</evidence>
<evidence type="ECO:0000313" key="11">
    <source>
        <dbReference type="EMBL" id="KPC49128.1"/>
    </source>
</evidence>
<dbReference type="InterPro" id="IPR003362">
    <property type="entry name" value="Bact_transf"/>
</dbReference>
<accession>A0A0N0XFS2</accession>
<dbReference type="PATRIC" id="fig|857265.3.peg.4392"/>
<dbReference type="PANTHER" id="PTHR30576:SF4">
    <property type="entry name" value="UNDECAPRENYL-PHOSPHATE GALACTOSE PHOSPHOTRANSFERASE"/>
    <property type="match status" value="1"/>
</dbReference>
<feature type="transmembrane region" description="Helical" evidence="9">
    <location>
        <begin position="91"/>
        <end position="110"/>
    </location>
</feature>
<dbReference type="EMBL" id="LAQT01000038">
    <property type="protein sequence ID" value="KPC49128.1"/>
    <property type="molecule type" value="Genomic_DNA"/>
</dbReference>
<dbReference type="NCBIfam" id="TIGR03025">
    <property type="entry name" value="EPS_sugtrans"/>
    <property type="match status" value="1"/>
</dbReference>
<keyword evidence="8 9" id="KW-0472">Membrane</keyword>
<keyword evidence="4" id="KW-1003">Cell membrane</keyword>
<feature type="transmembrane region" description="Helical" evidence="9">
    <location>
        <begin position="288"/>
        <end position="312"/>
    </location>
</feature>
<dbReference type="NCBIfam" id="TIGR03022">
    <property type="entry name" value="WbaP_sugtrans"/>
    <property type="match status" value="1"/>
</dbReference>
<evidence type="ECO:0000256" key="4">
    <source>
        <dbReference type="ARBA" id="ARBA00022475"/>
    </source>
</evidence>
<evidence type="ECO:0000256" key="1">
    <source>
        <dbReference type="ARBA" id="ARBA00004141"/>
    </source>
</evidence>
<protein>
    <submittedName>
        <fullName evidence="11">Putative sugar transferase EpsL</fullName>
        <ecNumber evidence="11">2.-.-.-</ecNumber>
    </submittedName>
</protein>
<keyword evidence="7 9" id="KW-1133">Transmembrane helix</keyword>
<sequence length="488" mass="55616">MREQILKYRGPERAKPLLALADFAALAVSFGIALLLLWAFRYQRISASFDLWWAWEGRQQGMAFLLLALITVSNFWWRGHYSLRLPFWDELLDILRALLLAGLLNGMLVLLGKFTVSRFLFPVSWGVALVLLPWARSYTKSWLLKIGVWQMPTVIVGTGENAVAAYRAMKSERLLGFQIEAFLAVSQSAPAQIVVNDKVLPVITLQPDGLVPWLDANQRPHVVVAVDEEELKALSRQVEQLSLRYKDIHVIPPIAGLPLFGVVPYHFFSHEVLLLRVTNNLTVRSLMYIKRVFDLCGAAVGLLLLSPLFIYVMWQIKRQGGPGAVFFGHVRIGMNGKPFKCWKFRTMVHNSQEVLAQLLAGDPEARAEWDRDFKLKNDPRITPIGQFLRRTSLDEIPQLWNVLKGEMSLVGPRPIIQAELERYGDRVDFYLESRPGLTGLWQVSGRNDTTYDERVALDAWYVKNWNLWYDIAIICKTIRSVTGGHGAY</sequence>
<keyword evidence="5 11" id="KW-0808">Transferase</keyword>
<feature type="domain" description="Bacterial sugar transferase" evidence="10">
    <location>
        <begin position="290"/>
        <end position="481"/>
    </location>
</feature>
<dbReference type="Pfam" id="PF02397">
    <property type="entry name" value="Bac_transf"/>
    <property type="match status" value="1"/>
</dbReference>
<evidence type="ECO:0000256" key="9">
    <source>
        <dbReference type="SAM" id="Phobius"/>
    </source>
</evidence>
<dbReference type="EC" id="2.-.-.-" evidence="11"/>
<evidence type="ECO:0000259" key="10">
    <source>
        <dbReference type="Pfam" id="PF02397"/>
    </source>
</evidence>
<dbReference type="Proteomes" id="UP000037939">
    <property type="component" value="Unassembled WGS sequence"/>
</dbReference>
<reference evidence="11 12" key="1">
    <citation type="submission" date="2015-07" db="EMBL/GenBank/DDBJ databases">
        <title>Draft genome sequence of the Amantichitinum ursilacus IGB-41, a new chitin-degrading bacterium.</title>
        <authorList>
            <person name="Kirstahler P."/>
            <person name="Guenther M."/>
            <person name="Grumaz C."/>
            <person name="Rupp S."/>
            <person name="Zibek S."/>
            <person name="Sohn K."/>
        </authorList>
    </citation>
    <scope>NUCLEOTIDE SEQUENCE [LARGE SCALE GENOMIC DNA]</scope>
    <source>
        <strain evidence="11 12">IGB-41</strain>
    </source>
</reference>
<dbReference type="InterPro" id="IPR017475">
    <property type="entry name" value="EPS_sugar_tfrase"/>
</dbReference>
<dbReference type="PANTHER" id="PTHR30576">
    <property type="entry name" value="COLANIC BIOSYNTHESIS UDP-GLUCOSE LIPID CARRIER TRANSFERASE"/>
    <property type="match status" value="1"/>
</dbReference>
<dbReference type="GO" id="GO:0016780">
    <property type="term" value="F:phosphotransferase activity, for other substituted phosphate groups"/>
    <property type="evidence" value="ECO:0007669"/>
    <property type="project" value="TreeGrafter"/>
</dbReference>
<evidence type="ECO:0000256" key="6">
    <source>
        <dbReference type="ARBA" id="ARBA00022692"/>
    </source>
</evidence>
<proteinExistence type="inferred from homology"/>
<dbReference type="AlphaFoldDB" id="A0A0N0XFS2"/>
<dbReference type="RefSeq" id="WP_053939859.1">
    <property type="nucleotide sequence ID" value="NZ_LAQT01000038.1"/>
</dbReference>
<dbReference type="GO" id="GO:0005886">
    <property type="term" value="C:plasma membrane"/>
    <property type="evidence" value="ECO:0007669"/>
    <property type="project" value="UniProtKB-SubCell"/>
</dbReference>
<organism evidence="11 12">
    <name type="scientific">Amantichitinum ursilacus</name>
    <dbReference type="NCBI Taxonomy" id="857265"/>
    <lineage>
        <taxon>Bacteria</taxon>
        <taxon>Pseudomonadati</taxon>
        <taxon>Pseudomonadota</taxon>
        <taxon>Betaproteobacteria</taxon>
        <taxon>Neisseriales</taxon>
        <taxon>Chitinibacteraceae</taxon>
        <taxon>Amantichitinum</taxon>
    </lineage>
</organism>
<dbReference type="STRING" id="857265.WG78_21450"/>
<evidence type="ECO:0000256" key="2">
    <source>
        <dbReference type="ARBA" id="ARBA00004236"/>
    </source>
</evidence>
<keyword evidence="12" id="KW-1185">Reference proteome</keyword>
<feature type="transmembrane region" description="Helical" evidence="9">
    <location>
        <begin position="60"/>
        <end position="79"/>
    </location>
</feature>
<dbReference type="GO" id="GO:0000271">
    <property type="term" value="P:polysaccharide biosynthetic process"/>
    <property type="evidence" value="ECO:0007669"/>
    <property type="project" value="InterPro"/>
</dbReference>
<comment type="caution">
    <text evidence="11">The sequence shown here is derived from an EMBL/GenBank/DDBJ whole genome shotgun (WGS) entry which is preliminary data.</text>
</comment>
<evidence type="ECO:0000256" key="7">
    <source>
        <dbReference type="ARBA" id="ARBA00022989"/>
    </source>
</evidence>
<comment type="similarity">
    <text evidence="3">Belongs to the bacterial sugar transferase family.</text>
</comment>
<evidence type="ECO:0000256" key="8">
    <source>
        <dbReference type="ARBA" id="ARBA00023136"/>
    </source>
</evidence>
<feature type="transmembrane region" description="Helical" evidence="9">
    <location>
        <begin position="116"/>
        <end position="135"/>
    </location>
</feature>